<organism evidence="1 2">
    <name type="scientific">Solanum stoloniferum</name>
    <dbReference type="NCBI Taxonomy" id="62892"/>
    <lineage>
        <taxon>Eukaryota</taxon>
        <taxon>Viridiplantae</taxon>
        <taxon>Streptophyta</taxon>
        <taxon>Embryophyta</taxon>
        <taxon>Tracheophyta</taxon>
        <taxon>Spermatophyta</taxon>
        <taxon>Magnoliopsida</taxon>
        <taxon>eudicotyledons</taxon>
        <taxon>Gunneridae</taxon>
        <taxon>Pentapetalae</taxon>
        <taxon>asterids</taxon>
        <taxon>lamiids</taxon>
        <taxon>Solanales</taxon>
        <taxon>Solanaceae</taxon>
        <taxon>Solanoideae</taxon>
        <taxon>Solaneae</taxon>
        <taxon>Solanum</taxon>
    </lineage>
</organism>
<feature type="non-terminal residue" evidence="1">
    <location>
        <position position="1"/>
    </location>
</feature>
<dbReference type="Proteomes" id="UP001627284">
    <property type="component" value="Unassembled WGS sequence"/>
</dbReference>
<name>A0ABD2T7P3_9SOLN</name>
<sequence length="124" mass="13944">FSSKKTQQLLMSLSASIHNEAATLMRFQLRDNNNEYNSKGQFMASATTKNLFIEISSDQTEPCDIFTNSKHHQNTWKTTVRNAYSMLCHPPHALVHIFGTFLYPRTILAESSCVSSLPCGIEAT</sequence>
<gene>
    <name evidence="1" type="ORF">AABB24_020347</name>
</gene>
<keyword evidence="2" id="KW-1185">Reference proteome</keyword>
<evidence type="ECO:0000313" key="2">
    <source>
        <dbReference type="Proteomes" id="UP001627284"/>
    </source>
</evidence>
<dbReference type="AlphaFoldDB" id="A0ABD2T7P3"/>
<reference evidence="1 2" key="1">
    <citation type="submission" date="2024-05" db="EMBL/GenBank/DDBJ databases">
        <title>De novo assembly of an allotetraploid wild potato.</title>
        <authorList>
            <person name="Hosaka A.J."/>
        </authorList>
    </citation>
    <scope>NUCLEOTIDE SEQUENCE [LARGE SCALE GENOMIC DNA]</scope>
    <source>
        <tissue evidence="1">Young leaves</tissue>
    </source>
</reference>
<dbReference type="EMBL" id="JBJKTR010000012">
    <property type="protein sequence ID" value="KAL3352238.1"/>
    <property type="molecule type" value="Genomic_DNA"/>
</dbReference>
<comment type="caution">
    <text evidence="1">The sequence shown here is derived from an EMBL/GenBank/DDBJ whole genome shotgun (WGS) entry which is preliminary data.</text>
</comment>
<protein>
    <submittedName>
        <fullName evidence="1">Uncharacterized protein</fullName>
    </submittedName>
</protein>
<proteinExistence type="predicted"/>
<evidence type="ECO:0000313" key="1">
    <source>
        <dbReference type="EMBL" id="KAL3352238.1"/>
    </source>
</evidence>
<accession>A0ABD2T7P3</accession>